<gene>
    <name evidence="1" type="ORF">SAMD00023353_3200090</name>
</gene>
<reference evidence="1" key="1">
    <citation type="submission" date="2016-03" db="EMBL/GenBank/DDBJ databases">
        <title>Draft genome sequence of Rosellinia necatrix.</title>
        <authorList>
            <person name="Kanematsu S."/>
        </authorList>
    </citation>
    <scope>NUCLEOTIDE SEQUENCE [LARGE SCALE GENOMIC DNA]</scope>
    <source>
        <strain evidence="1">W97</strain>
    </source>
</reference>
<dbReference type="OrthoDB" id="4761646at2759"/>
<accession>A0A1W2TIH6</accession>
<dbReference type="AlphaFoldDB" id="A0A1W2TIH6"/>
<evidence type="ECO:0000313" key="2">
    <source>
        <dbReference type="Proteomes" id="UP000054516"/>
    </source>
</evidence>
<name>A0A1W2TIH6_ROSNE</name>
<organism evidence="1">
    <name type="scientific">Rosellinia necatrix</name>
    <name type="common">White root-rot fungus</name>
    <dbReference type="NCBI Taxonomy" id="77044"/>
    <lineage>
        <taxon>Eukaryota</taxon>
        <taxon>Fungi</taxon>
        <taxon>Dikarya</taxon>
        <taxon>Ascomycota</taxon>
        <taxon>Pezizomycotina</taxon>
        <taxon>Sordariomycetes</taxon>
        <taxon>Xylariomycetidae</taxon>
        <taxon>Xylariales</taxon>
        <taxon>Xylariaceae</taxon>
        <taxon>Rosellinia</taxon>
    </lineage>
</organism>
<evidence type="ECO:0000313" key="1">
    <source>
        <dbReference type="EMBL" id="GAP87970.2"/>
    </source>
</evidence>
<dbReference type="EMBL" id="DF977477">
    <property type="protein sequence ID" value="GAP87970.2"/>
    <property type="molecule type" value="Genomic_DNA"/>
</dbReference>
<sequence length="201" mass="22445">MTEQDFDPAAAATEVWQEVFASGPYTSFKMVEAVVVLLGISSTDILANLAQLKNFNGNFVTEDSISESPLYSTWPSLSGRCTSFAVKAVTLFMLRYPDVFDFHYYDVGRHRVARCERTGVLIGSSSSVGAVVLREKEEWTNVNGLNGRWKYINGISTYERNSQRGVKRATSIGPERAMGVCLEEVTKGAILVYLFRYYTAF</sequence>
<protein>
    <submittedName>
        <fullName evidence="1">Uncharacterized protein</fullName>
    </submittedName>
</protein>
<keyword evidence="2" id="KW-1185">Reference proteome</keyword>
<proteinExistence type="predicted"/>
<dbReference type="Proteomes" id="UP000054516">
    <property type="component" value="Unassembled WGS sequence"/>
</dbReference>